<feature type="domain" description="Nudix hydrolase" evidence="11">
    <location>
        <begin position="144"/>
        <end position="272"/>
    </location>
</feature>
<dbReference type="Pfam" id="PF09297">
    <property type="entry name" value="Zn_ribbon_NUD"/>
    <property type="match status" value="1"/>
</dbReference>
<comment type="cofactor">
    <cofactor evidence="1">
        <name>Mg(2+)</name>
        <dbReference type="ChEBI" id="CHEBI:18420"/>
    </cofactor>
</comment>
<keyword evidence="5" id="KW-0479">Metal-binding</keyword>
<keyword evidence="8" id="KW-0520">NAD</keyword>
<reference evidence="12 13" key="1">
    <citation type="submission" date="2016-06" db="EMBL/GenBank/DDBJ databases">
        <title>Draft genome of Moraxella atlantae CCUG 66109.</title>
        <authorList>
            <person name="Salva-Serra F."/>
            <person name="Engstrom-Jakobsson H."/>
            <person name="Thorell K."/>
            <person name="Gonzales-Siles L."/>
            <person name="Karlsson R."/>
            <person name="Boulund F."/>
            <person name="Engstrand L."/>
            <person name="Kristiansson E."/>
            <person name="Moore E."/>
        </authorList>
    </citation>
    <scope>NUCLEOTIDE SEQUENCE [LARGE SCALE GENOMIC DNA]</scope>
    <source>
        <strain evidence="12 13">CCUG 66109</strain>
    </source>
</reference>
<dbReference type="NCBIfam" id="NF001299">
    <property type="entry name" value="PRK00241.1"/>
    <property type="match status" value="1"/>
</dbReference>
<sequence length="294" mass="32767">MRSQNPPNLRWLINDGDNFAEHAGAVLFSPDDLGQLAAKTTDWQAYGLYVGDWAEQGQTWSVWVIRRADLGLDFAALGLAVSVTPLRDLIARVGSDTAQLLTKARQLLRWQDEHKFCSRCGTPTQTNRASAAAICPNCRYRQYPRIQPCTITAVLRTIDGAPHILLAQHHRAQQSGMYSLLAGFVEIGETLEQCAVREVHEEVGMTVANLRYLTSQPWAYPSNLMVGFAADFVSGDVVWDTRELTDARFFNLATLNTQDDAIPTADSPLLPVKGTISRFIIEQLKQQFAQQFSQ</sequence>
<dbReference type="OrthoDB" id="9791656at2"/>
<dbReference type="EMBL" id="LZMZ01000017">
    <property type="protein sequence ID" value="OBX78384.1"/>
    <property type="molecule type" value="Genomic_DNA"/>
</dbReference>
<dbReference type="GO" id="GO:0035529">
    <property type="term" value="F:NADH pyrophosphatase activity"/>
    <property type="evidence" value="ECO:0007669"/>
    <property type="project" value="TreeGrafter"/>
</dbReference>
<evidence type="ECO:0000256" key="3">
    <source>
        <dbReference type="ARBA" id="ARBA00009595"/>
    </source>
</evidence>
<dbReference type="InterPro" id="IPR049734">
    <property type="entry name" value="NudC-like_C"/>
</dbReference>
<dbReference type="PANTHER" id="PTHR42904">
    <property type="entry name" value="NUDIX HYDROLASE, NUDC SUBFAMILY"/>
    <property type="match status" value="1"/>
</dbReference>
<evidence type="ECO:0000256" key="8">
    <source>
        <dbReference type="ARBA" id="ARBA00023027"/>
    </source>
</evidence>
<dbReference type="GO" id="GO:0005829">
    <property type="term" value="C:cytosol"/>
    <property type="evidence" value="ECO:0007669"/>
    <property type="project" value="TreeGrafter"/>
</dbReference>
<dbReference type="SUPFAM" id="SSF55811">
    <property type="entry name" value="Nudix"/>
    <property type="match status" value="1"/>
</dbReference>
<dbReference type="EC" id="3.6.1.22" evidence="4"/>
<accession>A0A1B8QCF1</accession>
<dbReference type="Proteomes" id="UP000092508">
    <property type="component" value="Unassembled WGS sequence"/>
</dbReference>
<dbReference type="InterPro" id="IPR000086">
    <property type="entry name" value="NUDIX_hydrolase_dom"/>
</dbReference>
<dbReference type="Gene3D" id="3.90.79.20">
    <property type="match status" value="1"/>
</dbReference>
<comment type="cofactor">
    <cofactor evidence="2">
        <name>Zn(2+)</name>
        <dbReference type="ChEBI" id="CHEBI:29105"/>
    </cofactor>
</comment>
<evidence type="ECO:0000313" key="12">
    <source>
        <dbReference type="EMBL" id="OBX78384.1"/>
    </source>
</evidence>
<dbReference type="PRINTS" id="PR00502">
    <property type="entry name" value="NUDIXFAMILY"/>
</dbReference>
<dbReference type="GO" id="GO:0019677">
    <property type="term" value="P:NAD+ catabolic process"/>
    <property type="evidence" value="ECO:0007669"/>
    <property type="project" value="TreeGrafter"/>
</dbReference>
<evidence type="ECO:0000256" key="5">
    <source>
        <dbReference type="ARBA" id="ARBA00022723"/>
    </source>
</evidence>
<dbReference type="GO" id="GO:0006742">
    <property type="term" value="P:NADP+ catabolic process"/>
    <property type="evidence" value="ECO:0007669"/>
    <property type="project" value="TreeGrafter"/>
</dbReference>
<dbReference type="PROSITE" id="PS00893">
    <property type="entry name" value="NUDIX_BOX"/>
    <property type="match status" value="1"/>
</dbReference>
<keyword evidence="7" id="KW-0460">Magnesium</keyword>
<dbReference type="AlphaFoldDB" id="A0A1B8QCF1"/>
<evidence type="ECO:0000256" key="9">
    <source>
        <dbReference type="ARBA" id="ARBA00023679"/>
    </source>
</evidence>
<dbReference type="InterPro" id="IPR020084">
    <property type="entry name" value="NUDIX_hydrolase_CS"/>
</dbReference>
<dbReference type="CDD" id="cd03429">
    <property type="entry name" value="NUDIX_NADH_pyrophosphatase_Nudt13"/>
    <property type="match status" value="1"/>
</dbReference>
<evidence type="ECO:0000256" key="1">
    <source>
        <dbReference type="ARBA" id="ARBA00001946"/>
    </source>
</evidence>
<evidence type="ECO:0000256" key="4">
    <source>
        <dbReference type="ARBA" id="ARBA00012381"/>
    </source>
</evidence>
<dbReference type="STRING" id="34059.A9308_06265"/>
<gene>
    <name evidence="12" type="ORF">A9308_06265</name>
</gene>
<keyword evidence="6 10" id="KW-0378">Hydrolase</keyword>
<dbReference type="InterPro" id="IPR020476">
    <property type="entry name" value="Nudix_hydrolase"/>
</dbReference>
<organism evidence="12 13">
    <name type="scientific">Faucicola atlantae</name>
    <dbReference type="NCBI Taxonomy" id="34059"/>
    <lineage>
        <taxon>Bacteria</taxon>
        <taxon>Pseudomonadati</taxon>
        <taxon>Pseudomonadota</taxon>
        <taxon>Gammaproteobacteria</taxon>
        <taxon>Moraxellales</taxon>
        <taxon>Moraxellaceae</taxon>
        <taxon>Faucicola</taxon>
    </lineage>
</organism>
<dbReference type="InterPro" id="IPR015797">
    <property type="entry name" value="NUDIX_hydrolase-like_dom_sf"/>
</dbReference>
<proteinExistence type="inferred from homology"/>
<dbReference type="PANTHER" id="PTHR42904:SF6">
    <property type="entry name" value="NAD-CAPPED RNA HYDROLASE NUDT12"/>
    <property type="match status" value="1"/>
</dbReference>
<dbReference type="Gene3D" id="3.90.79.10">
    <property type="entry name" value="Nucleoside Triphosphate Pyrophosphohydrolase"/>
    <property type="match status" value="1"/>
</dbReference>
<comment type="caution">
    <text evidence="12">The sequence shown here is derived from an EMBL/GenBank/DDBJ whole genome shotgun (WGS) entry which is preliminary data.</text>
</comment>
<comment type="similarity">
    <text evidence="3">Belongs to the Nudix hydrolase family. NudC subfamily.</text>
</comment>
<dbReference type="InterPro" id="IPR050241">
    <property type="entry name" value="NAD-cap_RNA_hydrolase_NudC"/>
</dbReference>
<protein>
    <recommendedName>
        <fullName evidence="4">NAD(+) diphosphatase</fullName>
        <ecNumber evidence="4">3.6.1.22</ecNumber>
    </recommendedName>
</protein>
<dbReference type="GO" id="GO:0046872">
    <property type="term" value="F:metal ion binding"/>
    <property type="evidence" value="ECO:0007669"/>
    <property type="project" value="UniProtKB-KW"/>
</dbReference>
<dbReference type="PROSITE" id="PS51462">
    <property type="entry name" value="NUDIX"/>
    <property type="match status" value="1"/>
</dbReference>
<dbReference type="InterPro" id="IPR015376">
    <property type="entry name" value="Znr_NADH_PPase"/>
</dbReference>
<name>A0A1B8QCF1_9GAMM</name>
<comment type="catalytic activity">
    <reaction evidence="9">
        <text>a 5'-end NAD(+)-phospho-ribonucleoside in mRNA + H2O = a 5'-end phospho-adenosine-phospho-ribonucleoside in mRNA + beta-nicotinamide D-ribonucleotide + 2 H(+)</text>
        <dbReference type="Rhea" id="RHEA:60876"/>
        <dbReference type="Rhea" id="RHEA-COMP:15698"/>
        <dbReference type="Rhea" id="RHEA-COMP:15719"/>
        <dbReference type="ChEBI" id="CHEBI:14649"/>
        <dbReference type="ChEBI" id="CHEBI:15377"/>
        <dbReference type="ChEBI" id="CHEBI:15378"/>
        <dbReference type="ChEBI" id="CHEBI:144029"/>
        <dbReference type="ChEBI" id="CHEBI:144051"/>
    </reaction>
    <physiologicalReaction direction="left-to-right" evidence="9">
        <dbReference type="Rhea" id="RHEA:60877"/>
    </physiologicalReaction>
</comment>
<evidence type="ECO:0000259" key="11">
    <source>
        <dbReference type="PROSITE" id="PS51462"/>
    </source>
</evidence>
<evidence type="ECO:0000256" key="2">
    <source>
        <dbReference type="ARBA" id="ARBA00001947"/>
    </source>
</evidence>
<evidence type="ECO:0000256" key="6">
    <source>
        <dbReference type="ARBA" id="ARBA00022801"/>
    </source>
</evidence>
<evidence type="ECO:0000256" key="7">
    <source>
        <dbReference type="ARBA" id="ARBA00022842"/>
    </source>
</evidence>
<dbReference type="RefSeq" id="WP_067236488.1">
    <property type="nucleotide sequence ID" value="NZ_CP171125.1"/>
</dbReference>
<dbReference type="Pfam" id="PF00293">
    <property type="entry name" value="NUDIX"/>
    <property type="match status" value="1"/>
</dbReference>
<evidence type="ECO:0000313" key="13">
    <source>
        <dbReference type="Proteomes" id="UP000092508"/>
    </source>
</evidence>
<evidence type="ECO:0000256" key="10">
    <source>
        <dbReference type="RuleBase" id="RU003476"/>
    </source>
</evidence>